<dbReference type="EMBL" id="JAYJLD010000012">
    <property type="protein sequence ID" value="MEB3102011.1"/>
    <property type="molecule type" value="Genomic_DNA"/>
</dbReference>
<dbReference type="Proteomes" id="UP001310386">
    <property type="component" value="Unassembled WGS sequence"/>
</dbReference>
<dbReference type="RefSeq" id="WP_371754129.1">
    <property type="nucleotide sequence ID" value="NZ_JAYJLD010000012.1"/>
</dbReference>
<proteinExistence type="predicted"/>
<gene>
    <name evidence="1" type="ORF">VF724_10080</name>
</gene>
<accession>A0ABU5ZHM7</accession>
<sequence length="59" mass="7064">MHRSGKEQLTLSSQNRLLHNSFQESLHMDTEEHLPVFYSEPDPGVIEDKIRYRHLKFLK</sequence>
<comment type="caution">
    <text evidence="1">The sequence shown here is derived from an EMBL/GenBank/DDBJ whole genome shotgun (WGS) entry which is preliminary data.</text>
</comment>
<protein>
    <submittedName>
        <fullName evidence="1">Uncharacterized protein</fullName>
    </submittedName>
</protein>
<evidence type="ECO:0000313" key="1">
    <source>
        <dbReference type="EMBL" id="MEB3102011.1"/>
    </source>
</evidence>
<name>A0ABU5ZHM7_9BACL</name>
<organism evidence="1 2">
    <name type="scientific">Ferviditalea candida</name>
    <dbReference type="NCBI Taxonomy" id="3108399"/>
    <lineage>
        <taxon>Bacteria</taxon>
        <taxon>Bacillati</taxon>
        <taxon>Bacillota</taxon>
        <taxon>Bacilli</taxon>
        <taxon>Bacillales</taxon>
        <taxon>Paenibacillaceae</taxon>
        <taxon>Ferviditalea</taxon>
    </lineage>
</organism>
<keyword evidence="2" id="KW-1185">Reference proteome</keyword>
<evidence type="ECO:0000313" key="2">
    <source>
        <dbReference type="Proteomes" id="UP001310386"/>
    </source>
</evidence>
<reference evidence="1" key="1">
    <citation type="submission" date="2023-12" db="EMBL/GenBank/DDBJ databases">
        <title>Fervidustalea candida gen. nov., sp. nov., a novel member of the family Paenibacillaceae isolated from a geothermal area.</title>
        <authorList>
            <person name="Li W.-J."/>
            <person name="Jiao J.-Y."/>
            <person name="Chen Y."/>
        </authorList>
    </citation>
    <scope>NUCLEOTIDE SEQUENCE</scope>
    <source>
        <strain evidence="1">SYSU GA230002</strain>
    </source>
</reference>